<proteinExistence type="predicted"/>
<evidence type="ECO:0000313" key="2">
    <source>
        <dbReference type="EMBL" id="MCQ8106289.1"/>
    </source>
</evidence>
<comment type="caution">
    <text evidence="2">The sequence shown here is derived from an EMBL/GenBank/DDBJ whole genome shotgun (WGS) entry which is preliminary data.</text>
</comment>
<accession>A0ABT1TLE0</accession>
<reference evidence="2 3" key="1">
    <citation type="submission" date="2022-07" db="EMBL/GenBank/DDBJ databases">
        <title>Methylomonas rivi sp. nov., Methylomonas rosea sp. nov., Methylomonas aureus sp. nov. and Methylomonas subterranea sp. nov., four novel methanotrophs isolated from a freshwater creek and the deep terrestrial subsurface.</title>
        <authorList>
            <person name="Abin C."/>
            <person name="Sankaranarayanan K."/>
            <person name="Garner C."/>
            <person name="Sindelar R."/>
            <person name="Kotary K."/>
            <person name="Garner R."/>
            <person name="Barclay S."/>
            <person name="Lawson P."/>
            <person name="Krumholz L."/>
        </authorList>
    </citation>
    <scope>NUCLEOTIDE SEQUENCE [LARGE SCALE GENOMIC DNA]</scope>
    <source>
        <strain evidence="2 3">SURF-2</strain>
    </source>
</reference>
<evidence type="ECO:0000256" key="1">
    <source>
        <dbReference type="SAM" id="SignalP"/>
    </source>
</evidence>
<feature type="chain" id="PRO_5046979104" description="PEP-CTERM protein-sorting domain-containing protein" evidence="1">
    <location>
        <begin position="22"/>
        <end position="278"/>
    </location>
</feature>
<sequence>MNRIFFLVALFALSLSNLATAATVFVQYPDPGGPGITSDPTFATRTGPGFFTEADLGSAYFKAKSESPDASFAYAGLQNLTFTNPLGSAPILLPAGALGVNITGQYSFGPPAPSGESTAGASIIGVLSVNDGSVARVARGDHTLGTHWVNGAVFNPTNTTTPTTLNGGTVLFNTATLTNLDMTLLMPAMTIDPGETLELTFLLQTITGANGSGVKSLADASNSARIFLNLPAGVSLIDNAGTTLSWVKPVPLPGAFSLFGMALAGLVMCRRRAVAKPR</sequence>
<evidence type="ECO:0008006" key="4">
    <source>
        <dbReference type="Google" id="ProtNLM"/>
    </source>
</evidence>
<keyword evidence="3" id="KW-1185">Reference proteome</keyword>
<protein>
    <recommendedName>
        <fullName evidence="4">PEP-CTERM protein-sorting domain-containing protein</fullName>
    </recommendedName>
</protein>
<name>A0ABT1TLE0_9GAMM</name>
<evidence type="ECO:0000313" key="3">
    <source>
        <dbReference type="Proteomes" id="UP001524499"/>
    </source>
</evidence>
<feature type="signal peptide" evidence="1">
    <location>
        <begin position="1"/>
        <end position="21"/>
    </location>
</feature>
<keyword evidence="1" id="KW-0732">Signal</keyword>
<organism evidence="2 3">
    <name type="scientific">Methylomonas subterranea</name>
    <dbReference type="NCBI Taxonomy" id="2952225"/>
    <lineage>
        <taxon>Bacteria</taxon>
        <taxon>Pseudomonadati</taxon>
        <taxon>Pseudomonadota</taxon>
        <taxon>Gammaproteobacteria</taxon>
        <taxon>Methylococcales</taxon>
        <taxon>Methylococcaceae</taxon>
        <taxon>Methylomonas</taxon>
    </lineage>
</organism>
<dbReference type="EMBL" id="JANIBJ010000056">
    <property type="protein sequence ID" value="MCQ8106289.1"/>
    <property type="molecule type" value="Genomic_DNA"/>
</dbReference>
<dbReference type="Proteomes" id="UP001524499">
    <property type="component" value="Unassembled WGS sequence"/>
</dbReference>
<dbReference type="RefSeq" id="WP_256604385.1">
    <property type="nucleotide sequence ID" value="NZ_JANIBJ010000056.1"/>
</dbReference>
<gene>
    <name evidence="2" type="ORF">NP590_19445</name>
</gene>